<dbReference type="EMBL" id="SRMA01025462">
    <property type="protein sequence ID" value="TRY94313.1"/>
    <property type="molecule type" value="Genomic_DNA"/>
</dbReference>
<feature type="compositionally biased region" description="Basic and acidic residues" evidence="1">
    <location>
        <begin position="1"/>
        <end position="10"/>
    </location>
</feature>
<proteinExistence type="predicted"/>
<reference evidence="2 3" key="1">
    <citation type="journal article" date="2019" name="Sci. Data">
        <title>Hybrid genome assembly and annotation of Danionella translucida.</title>
        <authorList>
            <person name="Kadobianskyi M."/>
            <person name="Schulze L."/>
            <person name="Schuelke M."/>
            <person name="Judkewitz B."/>
        </authorList>
    </citation>
    <scope>NUCLEOTIDE SEQUENCE [LARGE SCALE GENOMIC DNA]</scope>
    <source>
        <strain evidence="2 3">Bolton</strain>
    </source>
</reference>
<sequence length="70" mass="8279">MKESNNEVKTRRALTKGNKDDDDGSTIVKETFGKRNRFTMREMPESLSEIKYDESGREHGKIRFNIRDVW</sequence>
<dbReference type="AlphaFoldDB" id="A0A553QWG1"/>
<organism evidence="2 3">
    <name type="scientific">Danionella cerebrum</name>
    <dbReference type="NCBI Taxonomy" id="2873325"/>
    <lineage>
        <taxon>Eukaryota</taxon>
        <taxon>Metazoa</taxon>
        <taxon>Chordata</taxon>
        <taxon>Craniata</taxon>
        <taxon>Vertebrata</taxon>
        <taxon>Euteleostomi</taxon>
        <taxon>Actinopterygii</taxon>
        <taxon>Neopterygii</taxon>
        <taxon>Teleostei</taxon>
        <taxon>Ostariophysi</taxon>
        <taxon>Cypriniformes</taxon>
        <taxon>Danionidae</taxon>
        <taxon>Danioninae</taxon>
        <taxon>Danionella</taxon>
    </lineage>
</organism>
<accession>A0A553QWG1</accession>
<evidence type="ECO:0000313" key="2">
    <source>
        <dbReference type="EMBL" id="TRY94313.1"/>
    </source>
</evidence>
<comment type="caution">
    <text evidence="2">The sequence shown here is derived from an EMBL/GenBank/DDBJ whole genome shotgun (WGS) entry which is preliminary data.</text>
</comment>
<evidence type="ECO:0000256" key="1">
    <source>
        <dbReference type="SAM" id="MobiDB-lite"/>
    </source>
</evidence>
<evidence type="ECO:0000313" key="3">
    <source>
        <dbReference type="Proteomes" id="UP000316079"/>
    </source>
</evidence>
<gene>
    <name evidence="2" type="ORF">DNTS_030392</name>
</gene>
<dbReference type="Proteomes" id="UP000316079">
    <property type="component" value="Unassembled WGS sequence"/>
</dbReference>
<feature type="region of interest" description="Disordered" evidence="1">
    <location>
        <begin position="1"/>
        <end position="27"/>
    </location>
</feature>
<protein>
    <submittedName>
        <fullName evidence="2">Uncharacterized protein</fullName>
    </submittedName>
</protein>
<keyword evidence="3" id="KW-1185">Reference proteome</keyword>
<name>A0A553QWG1_9TELE</name>